<dbReference type="EMBL" id="BMAC01000150">
    <property type="protein sequence ID" value="GFP87619.1"/>
    <property type="molecule type" value="Genomic_DNA"/>
</dbReference>
<protein>
    <submittedName>
        <fullName evidence="1">Pleckstrin homology domain-containing protein 1</fullName>
    </submittedName>
</protein>
<gene>
    <name evidence="1" type="ORF">PHJA_000905600</name>
</gene>
<keyword evidence="2" id="KW-1185">Reference proteome</keyword>
<organism evidence="1 2">
    <name type="scientific">Phtheirospermum japonicum</name>
    <dbReference type="NCBI Taxonomy" id="374723"/>
    <lineage>
        <taxon>Eukaryota</taxon>
        <taxon>Viridiplantae</taxon>
        <taxon>Streptophyta</taxon>
        <taxon>Embryophyta</taxon>
        <taxon>Tracheophyta</taxon>
        <taxon>Spermatophyta</taxon>
        <taxon>Magnoliopsida</taxon>
        <taxon>eudicotyledons</taxon>
        <taxon>Gunneridae</taxon>
        <taxon>Pentapetalae</taxon>
        <taxon>asterids</taxon>
        <taxon>lamiids</taxon>
        <taxon>Lamiales</taxon>
        <taxon>Orobanchaceae</taxon>
        <taxon>Orobanchaceae incertae sedis</taxon>
        <taxon>Phtheirospermum</taxon>
    </lineage>
</organism>
<dbReference type="AlphaFoldDB" id="A0A830BPI1"/>
<name>A0A830BPI1_9LAMI</name>
<dbReference type="OrthoDB" id="2001265at2759"/>
<proteinExistence type="predicted"/>
<dbReference type="Proteomes" id="UP000653305">
    <property type="component" value="Unassembled WGS sequence"/>
</dbReference>
<accession>A0A830BPI1</accession>
<sequence length="82" mass="9295">MASRDGLGPSRSRRLRRREVLGTLRARRLAHEARRVHQDLAPPLVRPEVGQGLLVQRIDGHPRLQATWRYPGGQFASPSCHL</sequence>
<reference evidence="1" key="1">
    <citation type="submission" date="2020-07" db="EMBL/GenBank/DDBJ databases">
        <title>Ethylene signaling mediates host invasion by parasitic plants.</title>
        <authorList>
            <person name="Yoshida S."/>
        </authorList>
    </citation>
    <scope>NUCLEOTIDE SEQUENCE</scope>
    <source>
        <strain evidence="1">Okayama</strain>
    </source>
</reference>
<evidence type="ECO:0000313" key="2">
    <source>
        <dbReference type="Proteomes" id="UP000653305"/>
    </source>
</evidence>
<comment type="caution">
    <text evidence="1">The sequence shown here is derived from an EMBL/GenBank/DDBJ whole genome shotgun (WGS) entry which is preliminary data.</text>
</comment>
<evidence type="ECO:0000313" key="1">
    <source>
        <dbReference type="EMBL" id="GFP87619.1"/>
    </source>
</evidence>